<gene>
    <name evidence="16" type="ORF">B0T18DRAFT_334209</name>
</gene>
<evidence type="ECO:0000256" key="2">
    <source>
        <dbReference type="ARBA" id="ARBA00003842"/>
    </source>
</evidence>
<keyword evidence="17" id="KW-1185">Reference proteome</keyword>
<evidence type="ECO:0000256" key="4">
    <source>
        <dbReference type="ARBA" id="ARBA00010790"/>
    </source>
</evidence>
<dbReference type="Pfam" id="PF00732">
    <property type="entry name" value="GMC_oxred_N"/>
    <property type="match status" value="1"/>
</dbReference>
<keyword evidence="8" id="KW-0274">FAD</keyword>
<feature type="active site" description="Proton acceptor" evidence="13">
    <location>
        <position position="677"/>
    </location>
</feature>
<comment type="catalytic activity">
    <reaction evidence="1 12">
        <text>a long-chain primary fatty alcohol + O2 = a long-chain fatty aldehyde + H2O2</text>
        <dbReference type="Rhea" id="RHEA:22756"/>
        <dbReference type="ChEBI" id="CHEBI:15379"/>
        <dbReference type="ChEBI" id="CHEBI:16240"/>
        <dbReference type="ChEBI" id="CHEBI:17176"/>
        <dbReference type="ChEBI" id="CHEBI:77396"/>
        <dbReference type="EC" id="1.1.3.20"/>
    </reaction>
</comment>
<proteinExistence type="inferred from homology"/>
<dbReference type="GO" id="GO:0050660">
    <property type="term" value="F:flavin adenine dinucleotide binding"/>
    <property type="evidence" value="ECO:0007669"/>
    <property type="project" value="InterPro"/>
</dbReference>
<evidence type="ECO:0000256" key="7">
    <source>
        <dbReference type="ARBA" id="ARBA00022692"/>
    </source>
</evidence>
<accession>A0AA40BQA6</accession>
<dbReference type="InterPro" id="IPR007867">
    <property type="entry name" value="GMC_OxRtase_C"/>
</dbReference>
<evidence type="ECO:0000256" key="6">
    <source>
        <dbReference type="ARBA" id="ARBA00022630"/>
    </source>
</evidence>
<dbReference type="AlphaFoldDB" id="A0AA40BQA6"/>
<evidence type="ECO:0000256" key="12">
    <source>
        <dbReference type="PIRNR" id="PIRNR028937"/>
    </source>
</evidence>
<feature type="domain" description="Glucose-methanol-choline oxidoreductase N-terminal" evidence="14">
    <location>
        <begin position="269"/>
        <end position="496"/>
    </location>
</feature>
<sequence>MATGPTPTLLPPAPACDFYEEAQWAVLFSLADAIIPSVVPASILADDKTQRGIDDADLDQAAARAQSTMTTPPSDDLLKAYLQERPSTDPAFVNGLRRLVAALPSPARAQLGIALTALTTRPGSLLLTGTTTPLTQRSLPEREALLQSWSTSWFRTPRVLFKTFTSLAKAVYLQTSPLYALSVGCPPVPSNWRPGPPSYAFPFLQPPLSSSPSTSYTLTTDIVIIGSGPGGAVAASHLASAGYSVLVLDKGYHFPTSSLPMTPQAGQYHLFENGGLVSSADGSVTVVAGSCWGGGGTVNWSVSLQTQGYVRREWAERHGLPLFETAAYQAALDRVCDAMGVVGGEAVPQPRKGRVLLEGARRLGWRAEVPPQNTGGGEHWCGYCHLGCGSGGKQGPAVNWLPAAGRAGARFMEGVAVEEVLWGEEMEGGERRAVGVRGAWTSRNVEAASEERVTREVVVRAKKVIVAAGTLNSPLVLMRSGLKNPHIGQNLHLHPVTFLTATYDEETRPWEGGIITSVCTDFENLDGQGHGVKLESTCMIPYAIMCHLPWKSGLDYKLSALKARHSVGYIALARDRDTGSVAIDPSSGKPLIHYTVSPFDAGHILEGIVGLAKITYVTGAREILPFIPGVEPFVCPTAAEGGESAERSVNDPAFVEWLATLKAATLTPPFPPFTSAHQMGTCRMSSHAGGGVVDSRGRVWGTKGLYIADASVFPSASGVNPMVTVMAIADCIARGVAGDLEREKVE</sequence>
<dbReference type="InterPro" id="IPR012400">
    <property type="entry name" value="Long_Oxdase"/>
</dbReference>
<evidence type="ECO:0000256" key="3">
    <source>
        <dbReference type="ARBA" id="ARBA00004370"/>
    </source>
</evidence>
<dbReference type="PANTHER" id="PTHR46056">
    <property type="entry name" value="LONG-CHAIN-ALCOHOL OXIDASE"/>
    <property type="match status" value="1"/>
</dbReference>
<evidence type="ECO:0000313" key="17">
    <source>
        <dbReference type="Proteomes" id="UP001172155"/>
    </source>
</evidence>
<evidence type="ECO:0000259" key="14">
    <source>
        <dbReference type="Pfam" id="PF00732"/>
    </source>
</evidence>
<comment type="caution">
    <text evidence="16">The sequence shown here is derived from an EMBL/GenBank/DDBJ whole genome shotgun (WGS) entry which is preliminary data.</text>
</comment>
<evidence type="ECO:0000256" key="8">
    <source>
        <dbReference type="ARBA" id="ARBA00022827"/>
    </source>
</evidence>
<reference evidence="16" key="1">
    <citation type="submission" date="2023-06" db="EMBL/GenBank/DDBJ databases">
        <title>Genome-scale phylogeny and comparative genomics of the fungal order Sordariales.</title>
        <authorList>
            <consortium name="Lawrence Berkeley National Laboratory"/>
            <person name="Hensen N."/>
            <person name="Bonometti L."/>
            <person name="Westerberg I."/>
            <person name="Brannstrom I.O."/>
            <person name="Guillou S."/>
            <person name="Cros-Aarteil S."/>
            <person name="Calhoun S."/>
            <person name="Haridas S."/>
            <person name="Kuo A."/>
            <person name="Mondo S."/>
            <person name="Pangilinan J."/>
            <person name="Riley R."/>
            <person name="LaButti K."/>
            <person name="Andreopoulos B."/>
            <person name="Lipzen A."/>
            <person name="Chen C."/>
            <person name="Yanf M."/>
            <person name="Daum C."/>
            <person name="Ng V."/>
            <person name="Clum A."/>
            <person name="Steindorff A."/>
            <person name="Ohm R."/>
            <person name="Martin F."/>
            <person name="Silar P."/>
            <person name="Natvig D."/>
            <person name="Lalanne C."/>
            <person name="Gautier V."/>
            <person name="Ament-velasquez S.L."/>
            <person name="Kruys A."/>
            <person name="Hutchinson M.I."/>
            <person name="Powell A.J."/>
            <person name="Barry K."/>
            <person name="Miller A.N."/>
            <person name="Grigoriev I.V."/>
            <person name="Debuchy R."/>
            <person name="Gladieux P."/>
            <person name="Thoren M.H."/>
            <person name="Johannesson H."/>
        </authorList>
    </citation>
    <scope>NUCLEOTIDE SEQUENCE</scope>
    <source>
        <strain evidence="16">SMH3187-1</strain>
    </source>
</reference>
<dbReference type="SUPFAM" id="SSF51905">
    <property type="entry name" value="FAD/NAD(P)-binding domain"/>
    <property type="match status" value="1"/>
</dbReference>
<dbReference type="EMBL" id="JAUKUD010000007">
    <property type="protein sequence ID" value="KAK0738428.1"/>
    <property type="molecule type" value="Genomic_DNA"/>
</dbReference>
<name>A0AA40BQA6_9PEZI</name>
<keyword evidence="9" id="KW-1133">Transmembrane helix</keyword>
<evidence type="ECO:0000256" key="13">
    <source>
        <dbReference type="PIRSR" id="PIRSR028937-1"/>
    </source>
</evidence>
<evidence type="ECO:0000256" key="1">
    <source>
        <dbReference type="ARBA" id="ARBA00000920"/>
    </source>
</evidence>
<dbReference type="Gene3D" id="3.50.50.60">
    <property type="entry name" value="FAD/NAD(P)-binding domain"/>
    <property type="match status" value="2"/>
</dbReference>
<evidence type="ECO:0000256" key="5">
    <source>
        <dbReference type="ARBA" id="ARBA00013125"/>
    </source>
</evidence>
<dbReference type="Pfam" id="PF05199">
    <property type="entry name" value="GMC_oxred_C"/>
    <property type="match status" value="1"/>
</dbReference>
<dbReference type="PANTHER" id="PTHR46056:SF12">
    <property type="entry name" value="LONG-CHAIN-ALCOHOL OXIDASE"/>
    <property type="match status" value="1"/>
</dbReference>
<dbReference type="Pfam" id="PF13450">
    <property type="entry name" value="NAD_binding_8"/>
    <property type="match status" value="1"/>
</dbReference>
<evidence type="ECO:0000256" key="11">
    <source>
        <dbReference type="ARBA" id="ARBA00023136"/>
    </source>
</evidence>
<keyword evidence="10 12" id="KW-0560">Oxidoreductase</keyword>
<dbReference type="InterPro" id="IPR036188">
    <property type="entry name" value="FAD/NAD-bd_sf"/>
</dbReference>
<comment type="similarity">
    <text evidence="4 12">Belongs to the GMC oxidoreductase family.</text>
</comment>
<keyword evidence="6" id="KW-0285">Flavoprotein</keyword>
<dbReference type="GO" id="GO:0046577">
    <property type="term" value="F:long-chain-alcohol oxidase activity"/>
    <property type="evidence" value="ECO:0007669"/>
    <property type="project" value="UniProtKB-EC"/>
</dbReference>
<keyword evidence="7" id="KW-0812">Transmembrane</keyword>
<evidence type="ECO:0000313" key="16">
    <source>
        <dbReference type="EMBL" id="KAK0738428.1"/>
    </source>
</evidence>
<feature type="domain" description="Glucose-methanol-choline oxidoreductase C-terminal" evidence="15">
    <location>
        <begin position="578"/>
        <end position="729"/>
    </location>
</feature>
<dbReference type="EC" id="1.1.3.20" evidence="5 12"/>
<comment type="function">
    <text evidence="2">Long-chain fatty alcohol oxidase involved in the omega-oxidation pathway of lipid degradation.</text>
</comment>
<comment type="subcellular location">
    <subcellularLocation>
        <location evidence="3">Membrane</location>
    </subcellularLocation>
</comment>
<evidence type="ECO:0000256" key="9">
    <source>
        <dbReference type="ARBA" id="ARBA00022989"/>
    </source>
</evidence>
<protein>
    <recommendedName>
        <fullName evidence="5 12">Long-chain-alcohol oxidase</fullName>
        <ecNumber evidence="5 12">1.1.3.20</ecNumber>
    </recommendedName>
</protein>
<dbReference type="GO" id="GO:0016020">
    <property type="term" value="C:membrane"/>
    <property type="evidence" value="ECO:0007669"/>
    <property type="project" value="UniProtKB-SubCell"/>
</dbReference>
<dbReference type="PIRSF" id="PIRSF028937">
    <property type="entry name" value="Lg_Ch_AO"/>
    <property type="match status" value="1"/>
</dbReference>
<organism evidence="16 17">
    <name type="scientific">Schizothecium vesticola</name>
    <dbReference type="NCBI Taxonomy" id="314040"/>
    <lineage>
        <taxon>Eukaryota</taxon>
        <taxon>Fungi</taxon>
        <taxon>Dikarya</taxon>
        <taxon>Ascomycota</taxon>
        <taxon>Pezizomycotina</taxon>
        <taxon>Sordariomycetes</taxon>
        <taxon>Sordariomycetidae</taxon>
        <taxon>Sordariales</taxon>
        <taxon>Schizotheciaceae</taxon>
        <taxon>Schizothecium</taxon>
    </lineage>
</organism>
<evidence type="ECO:0000256" key="10">
    <source>
        <dbReference type="ARBA" id="ARBA00023002"/>
    </source>
</evidence>
<evidence type="ECO:0000259" key="15">
    <source>
        <dbReference type="Pfam" id="PF05199"/>
    </source>
</evidence>
<dbReference type="Proteomes" id="UP001172155">
    <property type="component" value="Unassembled WGS sequence"/>
</dbReference>
<dbReference type="InterPro" id="IPR000172">
    <property type="entry name" value="GMC_OxRdtase_N"/>
</dbReference>
<keyword evidence="11" id="KW-0472">Membrane</keyword>